<name>A0A841C1L2_9ACTN</name>
<gene>
    <name evidence="1" type="ORF">F4553_006294</name>
</gene>
<keyword evidence="2" id="KW-1185">Reference proteome</keyword>
<sequence length="34" mass="3130">MTPAPLLDPVACLPGVPAGSPALPPGAAPLGALP</sequence>
<protein>
    <submittedName>
        <fullName evidence="1">Uncharacterized protein</fullName>
    </submittedName>
</protein>
<dbReference type="EMBL" id="JACHMN010000003">
    <property type="protein sequence ID" value="MBB5872860.1"/>
    <property type="molecule type" value="Genomic_DNA"/>
</dbReference>
<evidence type="ECO:0000313" key="2">
    <source>
        <dbReference type="Proteomes" id="UP000587527"/>
    </source>
</evidence>
<accession>A0A841C1L2</accession>
<dbReference type="AlphaFoldDB" id="A0A841C1L2"/>
<proteinExistence type="predicted"/>
<evidence type="ECO:0000313" key="1">
    <source>
        <dbReference type="EMBL" id="MBB5872860.1"/>
    </source>
</evidence>
<comment type="caution">
    <text evidence="1">The sequence shown here is derived from an EMBL/GenBank/DDBJ whole genome shotgun (WGS) entry which is preliminary data.</text>
</comment>
<reference evidence="1 2" key="1">
    <citation type="submission" date="2020-08" db="EMBL/GenBank/DDBJ databases">
        <title>Sequencing the genomes of 1000 actinobacteria strains.</title>
        <authorList>
            <person name="Klenk H.-P."/>
        </authorList>
    </citation>
    <scope>NUCLEOTIDE SEQUENCE [LARGE SCALE GENOMIC DNA]</scope>
    <source>
        <strain evidence="1 2">DSM 45362</strain>
    </source>
</reference>
<organism evidence="1 2">
    <name type="scientific">Allocatelliglobosispora scoriae</name>
    <dbReference type="NCBI Taxonomy" id="643052"/>
    <lineage>
        <taxon>Bacteria</taxon>
        <taxon>Bacillati</taxon>
        <taxon>Actinomycetota</taxon>
        <taxon>Actinomycetes</taxon>
        <taxon>Micromonosporales</taxon>
        <taxon>Micromonosporaceae</taxon>
        <taxon>Allocatelliglobosispora</taxon>
    </lineage>
</organism>
<dbReference type="Proteomes" id="UP000587527">
    <property type="component" value="Unassembled WGS sequence"/>
</dbReference>